<keyword evidence="1" id="KW-1133">Transmembrane helix</keyword>
<dbReference type="VEuPathDB" id="FungiDB:ASPBRDRAFT_267348"/>
<dbReference type="GeneID" id="93574787"/>
<keyword evidence="1" id="KW-0472">Membrane</keyword>
<dbReference type="EMBL" id="KV878679">
    <property type="protein sequence ID" value="OJJ78350.1"/>
    <property type="molecule type" value="Genomic_DNA"/>
</dbReference>
<protein>
    <submittedName>
        <fullName evidence="2">Uncharacterized protein</fullName>
    </submittedName>
</protein>
<name>A0A1L9V357_ASPBC</name>
<feature type="transmembrane region" description="Helical" evidence="1">
    <location>
        <begin position="35"/>
        <end position="54"/>
    </location>
</feature>
<keyword evidence="3" id="KW-1185">Reference proteome</keyword>
<dbReference type="Proteomes" id="UP000184499">
    <property type="component" value="Unassembled WGS sequence"/>
</dbReference>
<dbReference type="AlphaFoldDB" id="A0A1L9V357"/>
<proteinExistence type="predicted"/>
<evidence type="ECO:0000313" key="3">
    <source>
        <dbReference type="Proteomes" id="UP000184499"/>
    </source>
</evidence>
<accession>A0A1L9V357</accession>
<dbReference type="RefSeq" id="XP_067485597.1">
    <property type="nucleotide sequence ID" value="XM_067622299.1"/>
</dbReference>
<gene>
    <name evidence="2" type="ORF">ASPBRDRAFT_267348</name>
</gene>
<keyword evidence="1" id="KW-0812">Transmembrane</keyword>
<reference evidence="3" key="1">
    <citation type="journal article" date="2017" name="Genome Biol.">
        <title>Comparative genomics reveals high biological diversity and specific adaptations in the industrially and medically important fungal genus Aspergillus.</title>
        <authorList>
            <person name="de Vries R.P."/>
            <person name="Riley R."/>
            <person name="Wiebenga A."/>
            <person name="Aguilar-Osorio G."/>
            <person name="Amillis S."/>
            <person name="Uchima C.A."/>
            <person name="Anderluh G."/>
            <person name="Asadollahi M."/>
            <person name="Askin M."/>
            <person name="Barry K."/>
            <person name="Battaglia E."/>
            <person name="Bayram O."/>
            <person name="Benocci T."/>
            <person name="Braus-Stromeyer S.A."/>
            <person name="Caldana C."/>
            <person name="Canovas D."/>
            <person name="Cerqueira G.C."/>
            <person name="Chen F."/>
            <person name="Chen W."/>
            <person name="Choi C."/>
            <person name="Clum A."/>
            <person name="Dos Santos R.A."/>
            <person name="Damasio A.R."/>
            <person name="Diallinas G."/>
            <person name="Emri T."/>
            <person name="Fekete E."/>
            <person name="Flipphi M."/>
            <person name="Freyberg S."/>
            <person name="Gallo A."/>
            <person name="Gournas C."/>
            <person name="Habgood R."/>
            <person name="Hainaut M."/>
            <person name="Harispe M.L."/>
            <person name="Henrissat B."/>
            <person name="Hilden K.S."/>
            <person name="Hope R."/>
            <person name="Hossain A."/>
            <person name="Karabika E."/>
            <person name="Karaffa L."/>
            <person name="Karanyi Z."/>
            <person name="Krasevec N."/>
            <person name="Kuo A."/>
            <person name="Kusch H."/>
            <person name="LaButti K."/>
            <person name="Lagendijk E.L."/>
            <person name="Lapidus A."/>
            <person name="Levasseur A."/>
            <person name="Lindquist E."/>
            <person name="Lipzen A."/>
            <person name="Logrieco A.F."/>
            <person name="MacCabe A."/>
            <person name="Maekelae M.R."/>
            <person name="Malavazi I."/>
            <person name="Melin P."/>
            <person name="Meyer V."/>
            <person name="Mielnichuk N."/>
            <person name="Miskei M."/>
            <person name="Molnar A.P."/>
            <person name="Mule G."/>
            <person name="Ngan C.Y."/>
            <person name="Orejas M."/>
            <person name="Orosz E."/>
            <person name="Ouedraogo J.P."/>
            <person name="Overkamp K.M."/>
            <person name="Park H.-S."/>
            <person name="Perrone G."/>
            <person name="Piumi F."/>
            <person name="Punt P.J."/>
            <person name="Ram A.F."/>
            <person name="Ramon A."/>
            <person name="Rauscher S."/>
            <person name="Record E."/>
            <person name="Riano-Pachon D.M."/>
            <person name="Robert V."/>
            <person name="Roehrig J."/>
            <person name="Ruller R."/>
            <person name="Salamov A."/>
            <person name="Salih N.S."/>
            <person name="Samson R.A."/>
            <person name="Sandor E."/>
            <person name="Sanguinetti M."/>
            <person name="Schuetze T."/>
            <person name="Sepcic K."/>
            <person name="Shelest E."/>
            <person name="Sherlock G."/>
            <person name="Sophianopoulou V."/>
            <person name="Squina F.M."/>
            <person name="Sun H."/>
            <person name="Susca A."/>
            <person name="Todd R.B."/>
            <person name="Tsang A."/>
            <person name="Unkles S.E."/>
            <person name="van de Wiele N."/>
            <person name="van Rossen-Uffink D."/>
            <person name="Oliveira J.V."/>
            <person name="Vesth T.C."/>
            <person name="Visser J."/>
            <person name="Yu J.-H."/>
            <person name="Zhou M."/>
            <person name="Andersen M.R."/>
            <person name="Archer D.B."/>
            <person name="Baker S.E."/>
            <person name="Benoit I."/>
            <person name="Brakhage A.A."/>
            <person name="Braus G.H."/>
            <person name="Fischer R."/>
            <person name="Frisvad J.C."/>
            <person name="Goldman G.H."/>
            <person name="Houbraken J."/>
            <person name="Oakley B."/>
            <person name="Pocsi I."/>
            <person name="Scazzocchio C."/>
            <person name="Seiboth B."/>
            <person name="vanKuyk P.A."/>
            <person name="Wortman J."/>
            <person name="Dyer P.S."/>
            <person name="Grigoriev I.V."/>
        </authorList>
    </citation>
    <scope>NUCLEOTIDE SEQUENCE [LARGE SCALE GENOMIC DNA]</scope>
    <source>
        <strain evidence="3">CBS 101740 / IMI 381727 / IBT 21946</strain>
    </source>
</reference>
<evidence type="ECO:0000313" key="2">
    <source>
        <dbReference type="EMBL" id="OJJ78350.1"/>
    </source>
</evidence>
<sequence length="100" mass="11781">MNPLNHVSHPTHMMYVHDKHTQNTHIASAGRIHSLAFSFLFPFLLFSFFVSFVISLSVRYTYIHIAFFFYYLFSPCYFLRIIGHSSHIADCKYLLCMPLL</sequence>
<feature type="transmembrane region" description="Helical" evidence="1">
    <location>
        <begin position="60"/>
        <end position="79"/>
    </location>
</feature>
<organism evidence="2 3">
    <name type="scientific">Aspergillus brasiliensis (strain CBS 101740 / IMI 381727 / IBT 21946)</name>
    <dbReference type="NCBI Taxonomy" id="767769"/>
    <lineage>
        <taxon>Eukaryota</taxon>
        <taxon>Fungi</taxon>
        <taxon>Dikarya</taxon>
        <taxon>Ascomycota</taxon>
        <taxon>Pezizomycotina</taxon>
        <taxon>Eurotiomycetes</taxon>
        <taxon>Eurotiomycetidae</taxon>
        <taxon>Eurotiales</taxon>
        <taxon>Aspergillaceae</taxon>
        <taxon>Aspergillus</taxon>
        <taxon>Aspergillus subgen. Circumdati</taxon>
    </lineage>
</organism>
<evidence type="ECO:0000256" key="1">
    <source>
        <dbReference type="SAM" id="Phobius"/>
    </source>
</evidence>